<evidence type="ECO:0000256" key="5">
    <source>
        <dbReference type="ARBA" id="ARBA00022777"/>
    </source>
</evidence>
<dbReference type="Proteomes" id="UP000689195">
    <property type="component" value="Unassembled WGS sequence"/>
</dbReference>
<feature type="domain" description="Protein kinase" evidence="9">
    <location>
        <begin position="44"/>
        <end position="303"/>
    </location>
</feature>
<keyword evidence="11" id="KW-1185">Reference proteome</keyword>
<proteinExistence type="inferred from homology"/>
<evidence type="ECO:0000256" key="4">
    <source>
        <dbReference type="ARBA" id="ARBA00022741"/>
    </source>
</evidence>
<keyword evidence="8" id="KW-0175">Coiled coil</keyword>
<dbReference type="EC" id="2.7.11.1" evidence="2"/>
<name>A0A8S1X3P9_9CILI</name>
<dbReference type="GO" id="GO:0004674">
    <property type="term" value="F:protein serine/threonine kinase activity"/>
    <property type="evidence" value="ECO:0007669"/>
    <property type="project" value="UniProtKB-EC"/>
</dbReference>
<evidence type="ECO:0000256" key="3">
    <source>
        <dbReference type="ARBA" id="ARBA00022679"/>
    </source>
</evidence>
<feature type="coiled-coil region" evidence="8">
    <location>
        <begin position="709"/>
        <end position="815"/>
    </location>
</feature>
<feature type="coiled-coil region" evidence="8">
    <location>
        <begin position="599"/>
        <end position="653"/>
    </location>
</feature>
<sequence length="1361" mass="163996">MIIYLVFIFITNVFSYFCACMLFKQFQVMNQQKFTIFTSNRLLYVLEEVLGKGSGGSVYRAYKVCNNQKQYVALKIQPYIENSELQTLEILSQQNLNHNINILDLDQYNNQAIIVMDLADGSFHDFWKKSKIDDIQEILCYFIQIVKGTSELHQLSLIHRDLKLENVVYQERNNQKHLKLCDTGLIRQQNGRKTISVGTPYYMSPEQINQSIYDEKIDIWALGMILYEMLAKQVMVKGNSIAEILRNILDLNQNNINTQIDRLYIDDQKYSNEIKNLLKMMIIRESSKRVNAEFVLTELSRILNIKPQEHNNNNYYKYNSILKPEIKEQLRLEFQREFEQKYQQEYEKLNEQHKLEIEQSKNDIIEYYQQELMKQKIQVQRETEENLKALQQRELNILKEEYNKNILNCNQQQIEQLKYQYEEEKQKIIKQMDQKYQLIFQQELKNKELDLQKEMDNQIQTELKNKEQMNKILLKEQFQKYYQEEFEKRSRNLTLFQNQLMSVQQNLNKSQMLINNQLKDLNYQSKLNQSQKFLKFIFDYEKQLKDKFNQIESIHQQLSQLILNSNSQQNQYNSVIDVNIKSLEQIKNSSQELICPNLIESFIQNSNQLLEEIKEEQNQLMIQHEKSFLKDQLVESEKEISQLQKLFQKQNEQIKEVYTIIDSLDQKDMDSIKQYEILNQQYNKFHMEFQIIVNSIKLIREEDLKVEILQKQNLQMSNLVDNVNKLQSNILYFKSKILDQKEREKQMISNQLQNLIETMDDWEQKIDHLNQSQQPYVSEELKEQFEQLNKEFEVLLEIKNRIIQLLNEIQMNQKQDFFKQFSEIQQQFVISIFKLELFEKNYQKEQINSQYKTKELIYVQEEQQKINSNLKQLFESIFKRINNLQNEFQNLSILCNNQIMYQHLSKQLSLIINIFDNYQKIAQDINKSIIDFQKTNFKTINEIKLEESKITIQINLLSQNLDPIFNSLIEIKKQIAEPNDIEWDNDLKYLLNQFEDLKLELFDIKLNERDEQIYNTLYDSKQEVQNNINNSLNQCENQIKQNIDLITQFYSIQQINIQQLNEIKKQQQTSLNKKKEIYITWIEEQKQRMLEIQNQVEKQENQKREQFIIKFIKEYKEVSSFIENQNLKNQISEIGQSKNQSKLNEYYQLAQQYRKKIEELKFKKQQNQSYFQTHNFYTQQNQMLNCLEALFQLYCLTGREKINLEQQKTNKNGQGWGKRQQIKETELQNSIESLNKIQNCFNILNNQQKDFFKIEVFVESIKNYLNYQNEKIDLESNIDFEGQLQYLTKKIFDLIQKKQNNINEKNKVKIKYLVKQDVNFIQTLKTAFNSHIPNCQQLIPPLVGIKELLEQKQKKTQNNIF</sequence>
<evidence type="ECO:0000256" key="7">
    <source>
        <dbReference type="PROSITE-ProRule" id="PRU10141"/>
    </source>
</evidence>
<organism evidence="10 11">
    <name type="scientific">Paramecium pentaurelia</name>
    <dbReference type="NCBI Taxonomy" id="43138"/>
    <lineage>
        <taxon>Eukaryota</taxon>
        <taxon>Sar</taxon>
        <taxon>Alveolata</taxon>
        <taxon>Ciliophora</taxon>
        <taxon>Intramacronucleata</taxon>
        <taxon>Oligohymenophorea</taxon>
        <taxon>Peniculida</taxon>
        <taxon>Parameciidae</taxon>
        <taxon>Paramecium</taxon>
    </lineage>
</organism>
<evidence type="ECO:0000256" key="6">
    <source>
        <dbReference type="ARBA" id="ARBA00022840"/>
    </source>
</evidence>
<feature type="binding site" evidence="7">
    <location>
        <position position="75"/>
    </location>
    <ligand>
        <name>ATP</name>
        <dbReference type="ChEBI" id="CHEBI:30616"/>
    </ligand>
</feature>
<dbReference type="InterPro" id="IPR008271">
    <property type="entry name" value="Ser/Thr_kinase_AS"/>
</dbReference>
<dbReference type="InterPro" id="IPR050660">
    <property type="entry name" value="NEK_Ser/Thr_kinase"/>
</dbReference>
<dbReference type="PROSITE" id="PS50011">
    <property type="entry name" value="PROTEIN_KINASE_DOM"/>
    <property type="match status" value="1"/>
</dbReference>
<dbReference type="InterPro" id="IPR017441">
    <property type="entry name" value="Protein_kinase_ATP_BS"/>
</dbReference>
<dbReference type="Pfam" id="PF00069">
    <property type="entry name" value="Pkinase"/>
    <property type="match status" value="1"/>
</dbReference>
<keyword evidence="4 7" id="KW-0547">Nucleotide-binding</keyword>
<dbReference type="InterPro" id="IPR000719">
    <property type="entry name" value="Prot_kinase_dom"/>
</dbReference>
<dbReference type="GO" id="GO:0005524">
    <property type="term" value="F:ATP binding"/>
    <property type="evidence" value="ECO:0007669"/>
    <property type="project" value="UniProtKB-UniRule"/>
</dbReference>
<dbReference type="SMART" id="SM00220">
    <property type="entry name" value="S_TKc"/>
    <property type="match status" value="1"/>
</dbReference>
<reference evidence="10" key="1">
    <citation type="submission" date="2021-01" db="EMBL/GenBank/DDBJ databases">
        <authorList>
            <consortium name="Genoscope - CEA"/>
            <person name="William W."/>
        </authorList>
    </citation>
    <scope>NUCLEOTIDE SEQUENCE</scope>
</reference>
<dbReference type="PROSITE" id="PS00107">
    <property type="entry name" value="PROTEIN_KINASE_ATP"/>
    <property type="match status" value="1"/>
</dbReference>
<dbReference type="PANTHER" id="PTHR43671:SF13">
    <property type="entry name" value="SERINE_THREONINE-PROTEIN KINASE NEK2"/>
    <property type="match status" value="1"/>
</dbReference>
<evidence type="ECO:0000256" key="1">
    <source>
        <dbReference type="ARBA" id="ARBA00010886"/>
    </source>
</evidence>
<gene>
    <name evidence="10" type="ORF">PPENT_87.1.T1100035</name>
</gene>
<dbReference type="OrthoDB" id="311182at2759"/>
<dbReference type="PANTHER" id="PTHR43671">
    <property type="entry name" value="SERINE/THREONINE-PROTEIN KINASE NEK"/>
    <property type="match status" value="1"/>
</dbReference>
<comment type="similarity">
    <text evidence="1">Belongs to the protein kinase superfamily. NEK Ser/Thr protein kinase family. NIMA subfamily.</text>
</comment>
<evidence type="ECO:0000259" key="9">
    <source>
        <dbReference type="PROSITE" id="PS50011"/>
    </source>
</evidence>
<evidence type="ECO:0000313" key="11">
    <source>
        <dbReference type="Proteomes" id="UP000689195"/>
    </source>
</evidence>
<feature type="coiled-coil region" evidence="8">
    <location>
        <begin position="332"/>
        <end position="461"/>
    </location>
</feature>
<evidence type="ECO:0000256" key="2">
    <source>
        <dbReference type="ARBA" id="ARBA00012513"/>
    </source>
</evidence>
<keyword evidence="6 7" id="KW-0067">ATP-binding</keyword>
<comment type="caution">
    <text evidence="10">The sequence shown here is derived from an EMBL/GenBank/DDBJ whole genome shotgun (WGS) entry which is preliminary data.</text>
</comment>
<dbReference type="EMBL" id="CAJJDO010000110">
    <property type="protein sequence ID" value="CAD8195611.1"/>
    <property type="molecule type" value="Genomic_DNA"/>
</dbReference>
<keyword evidence="3" id="KW-0808">Transferase</keyword>
<protein>
    <recommendedName>
        <fullName evidence="2">non-specific serine/threonine protein kinase</fullName>
        <ecNumber evidence="2">2.7.11.1</ecNumber>
    </recommendedName>
</protein>
<accession>A0A8S1X3P9</accession>
<dbReference type="PROSITE" id="PS00108">
    <property type="entry name" value="PROTEIN_KINASE_ST"/>
    <property type="match status" value="1"/>
</dbReference>
<keyword evidence="5" id="KW-0418">Kinase</keyword>
<evidence type="ECO:0000256" key="8">
    <source>
        <dbReference type="SAM" id="Coils"/>
    </source>
</evidence>
<evidence type="ECO:0000313" key="10">
    <source>
        <dbReference type="EMBL" id="CAD8195611.1"/>
    </source>
</evidence>